<feature type="region of interest" description="Disordered" evidence="1">
    <location>
        <begin position="1"/>
        <end position="20"/>
    </location>
</feature>
<proteinExistence type="predicted"/>
<sequence length="203" mass="22671">MLKPVGKPTAPPPAPLAPKKKPYELINEMADRLAEALAKHGEIFSAYNLSHQNKIVWLAGSVAVFSTWVEGNLWTWKAPAGYNTRLTRAAAWIQGQEEGQLRQVRDQVIKVLDDTWPAFFQICSKPEAEADGQMLFARLPTLWVPDEEFGPVHSGPVPVLPIWEDTPCGRTAEQWDVYAGLLCYLNIKLGFDVLDMSPSDLPF</sequence>
<dbReference type="Proteomes" id="UP000321306">
    <property type="component" value="Unassembled WGS sequence"/>
</dbReference>
<dbReference type="RefSeq" id="WP_146883575.1">
    <property type="nucleotide sequence ID" value="NZ_BJXB01000005.1"/>
</dbReference>
<comment type="caution">
    <text evidence="2">The sequence shown here is derived from an EMBL/GenBank/DDBJ whole genome shotgun (WGS) entry which is preliminary data.</text>
</comment>
<protein>
    <submittedName>
        <fullName evidence="2">Uncharacterized protein</fullName>
    </submittedName>
</protein>
<evidence type="ECO:0000313" key="3">
    <source>
        <dbReference type="Proteomes" id="UP000321306"/>
    </source>
</evidence>
<keyword evidence="3" id="KW-1185">Reference proteome</keyword>
<evidence type="ECO:0000313" key="2">
    <source>
        <dbReference type="EMBL" id="GEM45886.1"/>
    </source>
</evidence>
<dbReference type="OrthoDB" id="9875524at2"/>
<accession>A0A511N0H7</accession>
<name>A0A511N0H7_DEIC1</name>
<gene>
    <name evidence="2" type="ORF">DC3_15210</name>
</gene>
<reference evidence="2 3" key="1">
    <citation type="submission" date="2019-07" db="EMBL/GenBank/DDBJ databases">
        <title>Whole genome shotgun sequence of Deinococcus cellulosilyticus NBRC 106333.</title>
        <authorList>
            <person name="Hosoyama A."/>
            <person name="Uohara A."/>
            <person name="Ohji S."/>
            <person name="Ichikawa N."/>
        </authorList>
    </citation>
    <scope>NUCLEOTIDE SEQUENCE [LARGE SCALE GENOMIC DNA]</scope>
    <source>
        <strain evidence="2 3">NBRC 106333</strain>
    </source>
</reference>
<organism evidence="2 3">
    <name type="scientific">Deinococcus cellulosilyticus (strain DSM 18568 / NBRC 106333 / KACC 11606 / 5516J-15)</name>
    <dbReference type="NCBI Taxonomy" id="1223518"/>
    <lineage>
        <taxon>Bacteria</taxon>
        <taxon>Thermotogati</taxon>
        <taxon>Deinococcota</taxon>
        <taxon>Deinococci</taxon>
        <taxon>Deinococcales</taxon>
        <taxon>Deinococcaceae</taxon>
        <taxon>Deinococcus</taxon>
    </lineage>
</organism>
<evidence type="ECO:0000256" key="1">
    <source>
        <dbReference type="SAM" id="MobiDB-lite"/>
    </source>
</evidence>
<dbReference type="AlphaFoldDB" id="A0A511N0H7"/>
<dbReference type="EMBL" id="BJXB01000005">
    <property type="protein sequence ID" value="GEM45886.1"/>
    <property type="molecule type" value="Genomic_DNA"/>
</dbReference>